<reference evidence="2" key="1">
    <citation type="journal article" date="2019" name="Int. J. Syst. Evol. Microbiol.">
        <title>The Global Catalogue of Microorganisms (GCM) 10K type strain sequencing project: providing services to taxonomists for standard genome sequencing and annotation.</title>
        <authorList>
            <consortium name="The Broad Institute Genomics Platform"/>
            <consortium name="The Broad Institute Genome Sequencing Center for Infectious Disease"/>
            <person name="Wu L."/>
            <person name="Ma J."/>
        </authorList>
    </citation>
    <scope>NUCLEOTIDE SEQUENCE [LARGE SCALE GENOMIC DNA]</scope>
    <source>
        <strain evidence="2">CCM 8897</strain>
    </source>
</reference>
<dbReference type="Proteomes" id="UP001596310">
    <property type="component" value="Unassembled WGS sequence"/>
</dbReference>
<dbReference type="InterPro" id="IPR011013">
    <property type="entry name" value="Gal_mutarotase_sf_dom"/>
</dbReference>
<evidence type="ECO:0000313" key="2">
    <source>
        <dbReference type="Proteomes" id="UP001596310"/>
    </source>
</evidence>
<accession>A0ABW1UJU0</accession>
<keyword evidence="2" id="KW-1185">Reference proteome</keyword>
<dbReference type="InterPro" id="IPR008183">
    <property type="entry name" value="Aldose_1/G6P_1-epimerase"/>
</dbReference>
<dbReference type="RefSeq" id="WP_125596607.1">
    <property type="nucleotide sequence ID" value="NZ_JBHSSM010000005.1"/>
</dbReference>
<sequence>MITLKNKTMTAQINEVGAQISRLARFDQAKPLVDQQSAAVLFPAIGRSFGDSYDYGNQTYVMPQQGFAKDARWQVYSQTETQVTFELTDNDNLRKNYPFYFRFLATFQLLTAGIKVQYHLMNMGNVTMAFSLGTELTCHLASADWHDCQLILAPEKALTLVRELDQDAFRTGAIQPNRYFHRGKLALQTPEVAEQLLILTNRDMQALRLTSPTQHQQLTLRTDDFPYYAVQISPARQTISFGLWNGLPDKRGLRSDLLRKEGNLTLPARDQLVLGYTIELS</sequence>
<evidence type="ECO:0000313" key="1">
    <source>
        <dbReference type="EMBL" id="MFC6314202.1"/>
    </source>
</evidence>
<dbReference type="InterPro" id="IPR014718">
    <property type="entry name" value="GH-type_carb-bd"/>
</dbReference>
<proteinExistence type="predicted"/>
<dbReference type="SUPFAM" id="SSF74650">
    <property type="entry name" value="Galactose mutarotase-like"/>
    <property type="match status" value="1"/>
</dbReference>
<organism evidence="1 2">
    <name type="scientific">Lapidilactobacillus achengensis</name>
    <dbReference type="NCBI Taxonomy" id="2486000"/>
    <lineage>
        <taxon>Bacteria</taxon>
        <taxon>Bacillati</taxon>
        <taxon>Bacillota</taxon>
        <taxon>Bacilli</taxon>
        <taxon>Lactobacillales</taxon>
        <taxon>Lactobacillaceae</taxon>
        <taxon>Lapidilactobacillus</taxon>
    </lineage>
</organism>
<evidence type="ECO:0008006" key="3">
    <source>
        <dbReference type="Google" id="ProtNLM"/>
    </source>
</evidence>
<dbReference type="Pfam" id="PF01263">
    <property type="entry name" value="Aldose_epim"/>
    <property type="match status" value="1"/>
</dbReference>
<gene>
    <name evidence="1" type="ORF">ACFQHW_01275</name>
</gene>
<protein>
    <recommendedName>
        <fullName evidence="3">Aldose 1-epimerase</fullName>
    </recommendedName>
</protein>
<dbReference type="EMBL" id="JBHSSM010000005">
    <property type="protein sequence ID" value="MFC6314202.1"/>
    <property type="molecule type" value="Genomic_DNA"/>
</dbReference>
<comment type="caution">
    <text evidence="1">The sequence shown here is derived from an EMBL/GenBank/DDBJ whole genome shotgun (WGS) entry which is preliminary data.</text>
</comment>
<dbReference type="Gene3D" id="2.70.98.10">
    <property type="match status" value="1"/>
</dbReference>
<name>A0ABW1UJU0_9LACO</name>